<name>A0A560AKX7_AZOBR</name>
<evidence type="ECO:0000313" key="1">
    <source>
        <dbReference type="EMBL" id="TWA61025.1"/>
    </source>
</evidence>
<dbReference type="GO" id="GO:0016787">
    <property type="term" value="F:hydrolase activity"/>
    <property type="evidence" value="ECO:0007669"/>
    <property type="project" value="InterPro"/>
</dbReference>
<organism evidence="1 2">
    <name type="scientific">Azospirillum brasilense</name>
    <dbReference type="NCBI Taxonomy" id="192"/>
    <lineage>
        <taxon>Bacteria</taxon>
        <taxon>Pseudomonadati</taxon>
        <taxon>Pseudomonadota</taxon>
        <taxon>Alphaproteobacteria</taxon>
        <taxon>Rhodospirillales</taxon>
        <taxon>Azospirillaceae</taxon>
        <taxon>Azospirillum</taxon>
    </lineage>
</organism>
<dbReference type="InterPro" id="IPR029062">
    <property type="entry name" value="Class_I_gatase-like"/>
</dbReference>
<dbReference type="Proteomes" id="UP000316083">
    <property type="component" value="Unassembled WGS sequence"/>
</dbReference>
<gene>
    <name evidence="1" type="ORF">FBZ82_11826</name>
</gene>
<protein>
    <submittedName>
        <fullName evidence="1">Putative glutamine amidotransferase</fullName>
    </submittedName>
</protein>
<reference evidence="1 2" key="1">
    <citation type="submission" date="2019-06" db="EMBL/GenBank/DDBJ databases">
        <title>Genomic Encyclopedia of Type Strains, Phase IV (KMG-V): Genome sequencing to study the core and pangenomes of soil and plant-associated prokaryotes.</title>
        <authorList>
            <person name="Whitman W."/>
        </authorList>
    </citation>
    <scope>NUCLEOTIDE SEQUENCE [LARGE SCALE GENOMIC DNA]</scope>
    <source>
        <strain evidence="1 2">BR 11796</strain>
    </source>
</reference>
<proteinExistence type="predicted"/>
<dbReference type="RefSeq" id="WP_186465000.1">
    <property type="nucleotide sequence ID" value="NZ_VITF01000018.1"/>
</dbReference>
<keyword evidence="1" id="KW-0808">Transferase</keyword>
<dbReference type="EMBL" id="VITF01000018">
    <property type="protein sequence ID" value="TWA61025.1"/>
    <property type="molecule type" value="Genomic_DNA"/>
</dbReference>
<dbReference type="Gene3D" id="3.40.50.880">
    <property type="match status" value="1"/>
</dbReference>
<dbReference type="InterPro" id="IPR011697">
    <property type="entry name" value="Peptidase_C26"/>
</dbReference>
<dbReference type="Pfam" id="PF07722">
    <property type="entry name" value="Peptidase_C26"/>
    <property type="match status" value="2"/>
</dbReference>
<keyword evidence="1" id="KW-0315">Glutamine amidotransferase</keyword>
<sequence>MNRPVIGLTQRVENVAGWNERRDQLDQNWVRFVQALGAVALPLPNHLETVEALAGGLSGVILTGGGDPGALGGTAPERDAVEQELIRRASGGAFPLAGVCRGFQSLACAFGGVFAEATGHIGTPHLIDGNWGGRTVNSFHRYGLPQAPGAWIVEARSPDGLIEAMRHPTLPLAAVMWHPERILPFDLRDIALFRNLLALP</sequence>
<accession>A0A560AKX7</accession>
<comment type="caution">
    <text evidence="1">The sequence shown here is derived from an EMBL/GenBank/DDBJ whole genome shotgun (WGS) entry which is preliminary data.</text>
</comment>
<evidence type="ECO:0000313" key="2">
    <source>
        <dbReference type="Proteomes" id="UP000316083"/>
    </source>
</evidence>
<dbReference type="AlphaFoldDB" id="A0A560AKX7"/>
<dbReference type="PROSITE" id="PS51273">
    <property type="entry name" value="GATASE_TYPE_1"/>
    <property type="match status" value="1"/>
</dbReference>
<dbReference type="GO" id="GO:0016740">
    <property type="term" value="F:transferase activity"/>
    <property type="evidence" value="ECO:0007669"/>
    <property type="project" value="UniProtKB-KW"/>
</dbReference>
<dbReference type="SUPFAM" id="SSF52317">
    <property type="entry name" value="Class I glutamine amidotransferase-like"/>
    <property type="match status" value="1"/>
</dbReference>